<protein>
    <submittedName>
        <fullName evidence="1">Uncharacterized protein</fullName>
    </submittedName>
</protein>
<dbReference type="EMBL" id="CP036276">
    <property type="protein sequence ID" value="QDU45711.1"/>
    <property type="molecule type" value="Genomic_DNA"/>
</dbReference>
<accession>A0A517ZT99</accession>
<gene>
    <name evidence="1" type="ORF">Mal52_42060</name>
</gene>
<sequence length="147" mass="16394">MRLLLLLLTFLLAFIMVSCQSHMPPAAEIPPAASIKAMQAKLAEFPEGSPPLEEFSVPAEYFEEICLALLAAEPDPEPSKWAVLGYIEITTNSGERLFFSLYTTEAFTTENGEQHISLAFRTSKTDYYRGGDATELARLLRQAFELQ</sequence>
<organism evidence="1 2">
    <name type="scientific">Symmachiella dynata</name>
    <dbReference type="NCBI Taxonomy" id="2527995"/>
    <lineage>
        <taxon>Bacteria</taxon>
        <taxon>Pseudomonadati</taxon>
        <taxon>Planctomycetota</taxon>
        <taxon>Planctomycetia</taxon>
        <taxon>Planctomycetales</taxon>
        <taxon>Planctomycetaceae</taxon>
        <taxon>Symmachiella</taxon>
    </lineage>
</organism>
<evidence type="ECO:0000313" key="2">
    <source>
        <dbReference type="Proteomes" id="UP000319383"/>
    </source>
</evidence>
<dbReference type="AlphaFoldDB" id="A0A517ZT99"/>
<reference evidence="1 2" key="1">
    <citation type="submission" date="2019-02" db="EMBL/GenBank/DDBJ databases">
        <title>Deep-cultivation of Planctomycetes and their phenomic and genomic characterization uncovers novel biology.</title>
        <authorList>
            <person name="Wiegand S."/>
            <person name="Jogler M."/>
            <person name="Boedeker C."/>
            <person name="Pinto D."/>
            <person name="Vollmers J."/>
            <person name="Rivas-Marin E."/>
            <person name="Kohn T."/>
            <person name="Peeters S.H."/>
            <person name="Heuer A."/>
            <person name="Rast P."/>
            <person name="Oberbeckmann S."/>
            <person name="Bunk B."/>
            <person name="Jeske O."/>
            <person name="Meyerdierks A."/>
            <person name="Storesund J.E."/>
            <person name="Kallscheuer N."/>
            <person name="Luecker S."/>
            <person name="Lage O.M."/>
            <person name="Pohl T."/>
            <person name="Merkel B.J."/>
            <person name="Hornburger P."/>
            <person name="Mueller R.-W."/>
            <person name="Bruemmer F."/>
            <person name="Labrenz M."/>
            <person name="Spormann A.M."/>
            <person name="Op den Camp H."/>
            <person name="Overmann J."/>
            <person name="Amann R."/>
            <person name="Jetten M.S.M."/>
            <person name="Mascher T."/>
            <person name="Medema M.H."/>
            <person name="Devos D.P."/>
            <person name="Kaster A.-K."/>
            <person name="Ovreas L."/>
            <person name="Rohde M."/>
            <person name="Galperin M.Y."/>
            <person name="Jogler C."/>
        </authorList>
    </citation>
    <scope>NUCLEOTIDE SEQUENCE [LARGE SCALE GENOMIC DNA]</scope>
    <source>
        <strain evidence="1 2">Mal52</strain>
    </source>
</reference>
<name>A0A517ZT99_9PLAN</name>
<dbReference type="KEGG" id="sdyn:Mal52_42060"/>
<keyword evidence="2" id="KW-1185">Reference proteome</keyword>
<evidence type="ECO:0000313" key="1">
    <source>
        <dbReference type="EMBL" id="QDU45711.1"/>
    </source>
</evidence>
<dbReference type="PROSITE" id="PS51257">
    <property type="entry name" value="PROKAR_LIPOPROTEIN"/>
    <property type="match status" value="1"/>
</dbReference>
<proteinExistence type="predicted"/>
<dbReference type="RefSeq" id="WP_145378265.1">
    <property type="nucleotide sequence ID" value="NZ_CP036276.1"/>
</dbReference>
<dbReference type="Proteomes" id="UP000319383">
    <property type="component" value="Chromosome"/>
</dbReference>